<dbReference type="Gene3D" id="2.40.50.100">
    <property type="match status" value="1"/>
</dbReference>
<protein>
    <submittedName>
        <fullName evidence="3">RNA_pol_Rpb2_6 domain-containing protein</fullName>
    </submittedName>
</protein>
<accession>A0A182ETZ9</accession>
<reference evidence="1 2" key="2">
    <citation type="submission" date="2018-08" db="EMBL/GenBank/DDBJ databases">
        <authorList>
            <person name="Laetsch R D."/>
            <person name="Stevens L."/>
            <person name="Kumar S."/>
            <person name="Blaxter L. M."/>
        </authorList>
    </citation>
    <scope>NUCLEOTIDE SEQUENCE [LARGE SCALE GENOMIC DNA]</scope>
</reference>
<dbReference type="OrthoDB" id="35661at2759"/>
<organism evidence="3">
    <name type="scientific">Onchocerca ochengi</name>
    <name type="common">Filarial nematode worm</name>
    <dbReference type="NCBI Taxonomy" id="42157"/>
    <lineage>
        <taxon>Eukaryota</taxon>
        <taxon>Metazoa</taxon>
        <taxon>Ecdysozoa</taxon>
        <taxon>Nematoda</taxon>
        <taxon>Chromadorea</taxon>
        <taxon>Rhabditida</taxon>
        <taxon>Spirurina</taxon>
        <taxon>Spiruromorpha</taxon>
        <taxon>Filarioidea</taxon>
        <taxon>Onchocercidae</taxon>
        <taxon>Onchocerca</taxon>
    </lineage>
</organism>
<dbReference type="WBParaSite" id="nOo.2.0.1.t11627-RA">
    <property type="protein sequence ID" value="nOo.2.0.1.t11627-RA"/>
    <property type="gene ID" value="nOo.2.0.1.g11627"/>
</dbReference>
<evidence type="ECO:0000313" key="3">
    <source>
        <dbReference type="WBParaSite" id="nOo.2.0.1.t11627-RA"/>
    </source>
</evidence>
<dbReference type="Proteomes" id="UP000271087">
    <property type="component" value="Unassembled WGS sequence"/>
</dbReference>
<keyword evidence="2" id="KW-1185">Reference proteome</keyword>
<dbReference type="AlphaFoldDB" id="A0A182ETZ9"/>
<gene>
    <name evidence="1" type="ORF">NOO_LOCUS11627</name>
</gene>
<evidence type="ECO:0000313" key="2">
    <source>
        <dbReference type="Proteomes" id="UP000271087"/>
    </source>
</evidence>
<proteinExistence type="predicted"/>
<evidence type="ECO:0000313" key="1">
    <source>
        <dbReference type="EMBL" id="VDM96637.1"/>
    </source>
</evidence>
<dbReference type="EMBL" id="UYRW01008412">
    <property type="protein sequence ID" value="VDM96637.1"/>
    <property type="molecule type" value="Genomic_DNA"/>
</dbReference>
<sequence>MVTAWIFIIKKKFQRSNHNTYINQRPLVRIGDCVKESDVIANGPAINNDELALEARKINLHRKIISALGLRRNRNTSLPAAYPVLSGFKWIANKWFHEQGQECSRLRGHSIRKGI</sequence>
<reference evidence="3" key="1">
    <citation type="submission" date="2016-06" db="UniProtKB">
        <authorList>
            <consortium name="WormBaseParasite"/>
        </authorList>
    </citation>
    <scope>IDENTIFICATION</scope>
</reference>
<dbReference type="SUPFAM" id="SSF64484">
    <property type="entry name" value="beta and beta-prime subunits of DNA dependent RNA-polymerase"/>
    <property type="match status" value="1"/>
</dbReference>
<name>A0A182ETZ9_ONCOC</name>